<dbReference type="RefSeq" id="WP_160646076.1">
    <property type="nucleotide sequence ID" value="NZ_SIJB01000023.1"/>
</dbReference>
<evidence type="ECO:0000313" key="3">
    <source>
        <dbReference type="Proteomes" id="UP000448943"/>
    </source>
</evidence>
<sequence>MQKKFLLSIGVLLTFLMLMPTTLTMGEEAVKIKVNNEKGGQTRPDLDTAKVELTFTEIENGSANILLNSPERKFFSPTDFPIVEGTELIESTILVENGKAEFDYMFPIRGNYEMTVEVLNENGIVAGTHLLNIHIPENPDEIQNAIVFVGVLFLFGFLVGLILTAKRGRTHAIS</sequence>
<keyword evidence="1" id="KW-0472">Membrane</keyword>
<dbReference type="AlphaFoldDB" id="A0A6N9Q389"/>
<keyword evidence="1" id="KW-0812">Transmembrane</keyword>
<gene>
    <name evidence="2" type="ORF">ERL59_09940</name>
</gene>
<feature type="transmembrane region" description="Helical" evidence="1">
    <location>
        <begin position="145"/>
        <end position="165"/>
    </location>
</feature>
<protein>
    <recommendedName>
        <fullName evidence="4">YtkA-like domain-containing protein</fullName>
    </recommendedName>
</protein>
<proteinExistence type="predicted"/>
<reference evidence="2 3" key="1">
    <citation type="submission" date="2019-01" db="EMBL/GenBank/DDBJ databases">
        <title>Chengkuizengella sp. nov., isolated from deep-sea sediment of East Pacific Ocean.</title>
        <authorList>
            <person name="Yang J."/>
            <person name="Lai Q."/>
            <person name="Shao Z."/>
        </authorList>
    </citation>
    <scope>NUCLEOTIDE SEQUENCE [LARGE SCALE GENOMIC DNA]</scope>
    <source>
        <strain evidence="2 3">YPA3-1-1</strain>
    </source>
</reference>
<keyword evidence="1" id="KW-1133">Transmembrane helix</keyword>
<keyword evidence="3" id="KW-1185">Reference proteome</keyword>
<dbReference type="OrthoDB" id="2679305at2"/>
<evidence type="ECO:0000256" key="1">
    <source>
        <dbReference type="SAM" id="Phobius"/>
    </source>
</evidence>
<organism evidence="2 3">
    <name type="scientific">Chengkuizengella marina</name>
    <dbReference type="NCBI Taxonomy" id="2507566"/>
    <lineage>
        <taxon>Bacteria</taxon>
        <taxon>Bacillati</taxon>
        <taxon>Bacillota</taxon>
        <taxon>Bacilli</taxon>
        <taxon>Bacillales</taxon>
        <taxon>Paenibacillaceae</taxon>
        <taxon>Chengkuizengella</taxon>
    </lineage>
</organism>
<name>A0A6N9Q389_9BACL</name>
<evidence type="ECO:0000313" key="2">
    <source>
        <dbReference type="EMBL" id="NBI29279.1"/>
    </source>
</evidence>
<dbReference type="EMBL" id="SIJB01000023">
    <property type="protein sequence ID" value="NBI29279.1"/>
    <property type="molecule type" value="Genomic_DNA"/>
</dbReference>
<accession>A0A6N9Q389</accession>
<dbReference type="Proteomes" id="UP000448943">
    <property type="component" value="Unassembled WGS sequence"/>
</dbReference>
<comment type="caution">
    <text evidence="2">The sequence shown here is derived from an EMBL/GenBank/DDBJ whole genome shotgun (WGS) entry which is preliminary data.</text>
</comment>
<evidence type="ECO:0008006" key="4">
    <source>
        <dbReference type="Google" id="ProtNLM"/>
    </source>
</evidence>